<sequence>MDKNLIAEMTLEEFGRFIKESDTAIFPVGATEAYGHHLPMGSDWMVTYEVAKRAAKEAGCFVAPPITYGFSEDLMCYTGTLTVSTQTLISLYRDVMESLRRQGIKKVLFLCGHVGNIGAIDQVACEFMRDHGMECAHIDWWRFVFNINKELMESDFPQGHAAEVGTSILKYLFPELVVEEKMMKKERRAGEEIPNLYVYEYFTADTETSVLGDPFAGNAEKGEKMIENAVKTIVAFLEKWKK</sequence>
<dbReference type="Proteomes" id="UP000610862">
    <property type="component" value="Unassembled WGS sequence"/>
</dbReference>
<keyword evidence="3" id="KW-0378">Hydrolase</keyword>
<dbReference type="PANTHER" id="PTHR35005">
    <property type="entry name" value="3-DEHYDRO-SCYLLO-INOSOSE HYDROLASE"/>
    <property type="match status" value="1"/>
</dbReference>
<dbReference type="GO" id="GO:0009231">
    <property type="term" value="P:riboflavin biosynthetic process"/>
    <property type="evidence" value="ECO:0007669"/>
    <property type="project" value="TreeGrafter"/>
</dbReference>
<dbReference type="GO" id="GO:0046872">
    <property type="term" value="F:metal ion binding"/>
    <property type="evidence" value="ECO:0007669"/>
    <property type="project" value="UniProtKB-KW"/>
</dbReference>
<comment type="similarity">
    <text evidence="5">Belongs to the creatininase superfamily.</text>
</comment>
<evidence type="ECO:0000256" key="2">
    <source>
        <dbReference type="ARBA" id="ARBA00022723"/>
    </source>
</evidence>
<evidence type="ECO:0000256" key="3">
    <source>
        <dbReference type="ARBA" id="ARBA00022801"/>
    </source>
</evidence>
<dbReference type="GO" id="GO:0016811">
    <property type="term" value="F:hydrolase activity, acting on carbon-nitrogen (but not peptide) bonds, in linear amides"/>
    <property type="evidence" value="ECO:0007669"/>
    <property type="project" value="TreeGrafter"/>
</dbReference>
<keyword evidence="4" id="KW-0862">Zinc</keyword>
<comment type="caution">
    <text evidence="6">The sequence shown here is derived from an EMBL/GenBank/DDBJ whole genome shotgun (WGS) entry which is preliminary data.</text>
</comment>
<dbReference type="Gene3D" id="3.40.50.10310">
    <property type="entry name" value="Creatininase"/>
    <property type="match status" value="1"/>
</dbReference>
<gene>
    <name evidence="6" type="ORF">H8692_01715</name>
</gene>
<dbReference type="PANTHER" id="PTHR35005:SF1">
    <property type="entry name" value="2-AMINO-5-FORMYLAMINO-6-RIBOSYLAMINOPYRIMIDIN-4(3H)-ONE 5'-MONOPHOSPHATE DEFORMYLASE"/>
    <property type="match status" value="1"/>
</dbReference>
<dbReference type="AlphaFoldDB" id="A0A926E8H9"/>
<name>A0A926E8H9_9FIRM</name>
<dbReference type="EMBL" id="JACRTA010000001">
    <property type="protein sequence ID" value="MBC8567476.1"/>
    <property type="molecule type" value="Genomic_DNA"/>
</dbReference>
<comment type="cofactor">
    <cofactor evidence="1">
        <name>Zn(2+)</name>
        <dbReference type="ChEBI" id="CHEBI:29105"/>
    </cofactor>
</comment>
<keyword evidence="2" id="KW-0479">Metal-binding</keyword>
<accession>A0A926E8H9</accession>
<evidence type="ECO:0000313" key="6">
    <source>
        <dbReference type="EMBL" id="MBC8567476.1"/>
    </source>
</evidence>
<proteinExistence type="inferred from homology"/>
<dbReference type="SUPFAM" id="SSF102215">
    <property type="entry name" value="Creatininase"/>
    <property type="match status" value="1"/>
</dbReference>
<organism evidence="6 7">
    <name type="scientific">Lentihominibacter hominis</name>
    <dbReference type="NCBI Taxonomy" id="2763645"/>
    <lineage>
        <taxon>Bacteria</taxon>
        <taxon>Bacillati</taxon>
        <taxon>Bacillota</taxon>
        <taxon>Clostridia</taxon>
        <taxon>Peptostreptococcales</taxon>
        <taxon>Anaerovoracaceae</taxon>
        <taxon>Lentihominibacter</taxon>
    </lineage>
</organism>
<reference evidence="6" key="1">
    <citation type="submission" date="2020-08" db="EMBL/GenBank/DDBJ databases">
        <title>Genome public.</title>
        <authorList>
            <person name="Liu C."/>
            <person name="Sun Q."/>
        </authorList>
    </citation>
    <scope>NUCLEOTIDE SEQUENCE</scope>
    <source>
        <strain evidence="6">NSJ-24</strain>
    </source>
</reference>
<evidence type="ECO:0000256" key="4">
    <source>
        <dbReference type="ARBA" id="ARBA00022833"/>
    </source>
</evidence>
<dbReference type="InterPro" id="IPR024087">
    <property type="entry name" value="Creatininase-like_sf"/>
</dbReference>
<evidence type="ECO:0000313" key="7">
    <source>
        <dbReference type="Proteomes" id="UP000610862"/>
    </source>
</evidence>
<protein>
    <submittedName>
        <fullName evidence="6">Creatininase family protein</fullName>
    </submittedName>
</protein>
<dbReference type="InterPro" id="IPR003785">
    <property type="entry name" value="Creatininase/forma_Hydrolase"/>
</dbReference>
<evidence type="ECO:0000256" key="5">
    <source>
        <dbReference type="ARBA" id="ARBA00024029"/>
    </source>
</evidence>
<dbReference type="Pfam" id="PF02633">
    <property type="entry name" value="Creatininase"/>
    <property type="match status" value="1"/>
</dbReference>
<dbReference type="RefSeq" id="WP_177269526.1">
    <property type="nucleotide sequence ID" value="NZ_JACRTA010000001.1"/>
</dbReference>
<keyword evidence="7" id="KW-1185">Reference proteome</keyword>
<evidence type="ECO:0000256" key="1">
    <source>
        <dbReference type="ARBA" id="ARBA00001947"/>
    </source>
</evidence>